<dbReference type="PANTHER" id="PTHR42724:SF1">
    <property type="entry name" value="TETRAACYLDISACCHARIDE 4'-KINASE, MITOCHONDRIAL-RELATED"/>
    <property type="match status" value="1"/>
</dbReference>
<keyword evidence="9 13" id="KW-0418">Kinase</keyword>
<keyword evidence="16" id="KW-1185">Reference proteome</keyword>
<dbReference type="EMBL" id="PDHH01000002">
    <property type="protein sequence ID" value="PSM52574.1"/>
    <property type="molecule type" value="Genomic_DNA"/>
</dbReference>
<keyword evidence="11 13" id="KW-0443">Lipid metabolism</keyword>
<dbReference type="HAMAP" id="MF_00409">
    <property type="entry name" value="LpxK"/>
    <property type="match status" value="1"/>
</dbReference>
<organism evidence="15 16">
    <name type="scientific">Campylobacter blaseri</name>
    <dbReference type="NCBI Taxonomy" id="2042961"/>
    <lineage>
        <taxon>Bacteria</taxon>
        <taxon>Pseudomonadati</taxon>
        <taxon>Campylobacterota</taxon>
        <taxon>Epsilonproteobacteria</taxon>
        <taxon>Campylobacterales</taxon>
        <taxon>Campylobacteraceae</taxon>
        <taxon>Campylobacter</taxon>
    </lineage>
</organism>
<sequence>MKKLSIYVKKLVLLQTIVFKKNLHIWANNYFYSPNFIQKILSFLLVPISIIYTLIILIKKQISYEIDYGIPIINVGNLVLGGSGKTPLTKAIYENYSKKYKTFIILRGYKRESKGMIEVSLDNKILSDVKISGDEAMEYALMGANVIVSENRVKAIKRAKELGCKLIIFDDGFSKFNILKFNILLKPKKEPYSNSTIPSGVYRYPKSFYKFANFIPKKDDILQTSYIVNPSKRMVLVTAIANPDRLKEYFSKCIGKEFFSDHYSFKKCELEDIIKKYNATSLLITKKDYVKIKDFNLPISTIELKTKIGDNFKAALDNYINLQNVDKISKKLKG</sequence>
<evidence type="ECO:0000313" key="16">
    <source>
        <dbReference type="Proteomes" id="UP000240535"/>
    </source>
</evidence>
<comment type="catalytic activity">
    <reaction evidence="13">
        <text>a lipid A disaccharide + ATP = a lipid IVA + ADP + H(+)</text>
        <dbReference type="Rhea" id="RHEA:67840"/>
        <dbReference type="ChEBI" id="CHEBI:15378"/>
        <dbReference type="ChEBI" id="CHEBI:30616"/>
        <dbReference type="ChEBI" id="CHEBI:176343"/>
        <dbReference type="ChEBI" id="CHEBI:176425"/>
        <dbReference type="ChEBI" id="CHEBI:456216"/>
        <dbReference type="EC" id="2.7.1.130"/>
    </reaction>
</comment>
<keyword evidence="6 13" id="KW-0441">Lipid A biosynthesis</keyword>
<evidence type="ECO:0000256" key="12">
    <source>
        <dbReference type="ARBA" id="ARBA00029757"/>
    </source>
</evidence>
<keyword evidence="14" id="KW-0472">Membrane</keyword>
<reference evidence="16" key="1">
    <citation type="submission" date="2017-10" db="EMBL/GenBank/DDBJ databases">
        <title>Campylobacter species from seals.</title>
        <authorList>
            <person name="Gilbert M.J."/>
            <person name="Zomer A.L."/>
            <person name="Timmerman A.J."/>
            <person name="Duim B."/>
            <person name="Wagenaar J.A."/>
        </authorList>
    </citation>
    <scope>NUCLEOTIDE SEQUENCE [LARGE SCALE GENOMIC DNA]</scope>
    <source>
        <strain evidence="16">17S00004-5</strain>
    </source>
</reference>
<dbReference type="NCBIfam" id="NF001892">
    <property type="entry name" value="PRK00652.1-5"/>
    <property type="match status" value="1"/>
</dbReference>
<evidence type="ECO:0000256" key="1">
    <source>
        <dbReference type="ARBA" id="ARBA00002274"/>
    </source>
</evidence>
<dbReference type="GO" id="GO:0005886">
    <property type="term" value="C:plasma membrane"/>
    <property type="evidence" value="ECO:0007669"/>
    <property type="project" value="TreeGrafter"/>
</dbReference>
<evidence type="ECO:0000256" key="8">
    <source>
        <dbReference type="ARBA" id="ARBA00022741"/>
    </source>
</evidence>
<keyword evidence="7 13" id="KW-0808">Transferase</keyword>
<dbReference type="PANTHER" id="PTHR42724">
    <property type="entry name" value="TETRAACYLDISACCHARIDE 4'-KINASE"/>
    <property type="match status" value="1"/>
</dbReference>
<evidence type="ECO:0000256" key="4">
    <source>
        <dbReference type="ARBA" id="ARBA00016436"/>
    </source>
</evidence>
<dbReference type="InterPro" id="IPR027417">
    <property type="entry name" value="P-loop_NTPase"/>
</dbReference>
<evidence type="ECO:0000256" key="5">
    <source>
        <dbReference type="ARBA" id="ARBA00022516"/>
    </source>
</evidence>
<evidence type="ECO:0000256" key="2">
    <source>
        <dbReference type="ARBA" id="ARBA00004870"/>
    </source>
</evidence>
<gene>
    <name evidence="13" type="primary">lpxK</name>
    <name evidence="15" type="ORF">CQ405_02265</name>
</gene>
<keyword evidence="8 13" id="KW-0547">Nucleotide-binding</keyword>
<evidence type="ECO:0000256" key="9">
    <source>
        <dbReference type="ARBA" id="ARBA00022777"/>
    </source>
</evidence>
<evidence type="ECO:0000313" key="15">
    <source>
        <dbReference type="EMBL" id="PSM52574.1"/>
    </source>
</evidence>
<evidence type="ECO:0000256" key="6">
    <source>
        <dbReference type="ARBA" id="ARBA00022556"/>
    </source>
</evidence>
<dbReference type="Pfam" id="PF02606">
    <property type="entry name" value="LpxK"/>
    <property type="match status" value="2"/>
</dbReference>
<keyword evidence="5 13" id="KW-0444">Lipid biosynthesis</keyword>
<dbReference type="OrthoDB" id="9766423at2"/>
<feature type="binding site" evidence="13">
    <location>
        <begin position="79"/>
        <end position="86"/>
    </location>
    <ligand>
        <name>ATP</name>
        <dbReference type="ChEBI" id="CHEBI:30616"/>
    </ligand>
</feature>
<keyword evidence="14" id="KW-1133">Transmembrane helix</keyword>
<comment type="caution">
    <text evidence="15">The sequence shown here is derived from an EMBL/GenBank/DDBJ whole genome shotgun (WGS) entry which is preliminary data.</text>
</comment>
<evidence type="ECO:0000256" key="10">
    <source>
        <dbReference type="ARBA" id="ARBA00022840"/>
    </source>
</evidence>
<keyword evidence="14" id="KW-0812">Transmembrane</keyword>
<dbReference type="Proteomes" id="UP000240535">
    <property type="component" value="Unassembled WGS sequence"/>
</dbReference>
<dbReference type="GO" id="GO:0009244">
    <property type="term" value="P:lipopolysaccharide core region biosynthetic process"/>
    <property type="evidence" value="ECO:0007669"/>
    <property type="project" value="TreeGrafter"/>
</dbReference>
<dbReference type="GO" id="GO:0005524">
    <property type="term" value="F:ATP binding"/>
    <property type="evidence" value="ECO:0007669"/>
    <property type="project" value="UniProtKB-UniRule"/>
</dbReference>
<dbReference type="InterPro" id="IPR003758">
    <property type="entry name" value="LpxK"/>
</dbReference>
<dbReference type="SUPFAM" id="SSF52540">
    <property type="entry name" value="P-loop containing nucleoside triphosphate hydrolases"/>
    <property type="match status" value="1"/>
</dbReference>
<evidence type="ECO:0000256" key="3">
    <source>
        <dbReference type="ARBA" id="ARBA00012071"/>
    </source>
</evidence>
<name>A0A2P8R251_9BACT</name>
<keyword evidence="10 13" id="KW-0067">ATP-binding</keyword>
<evidence type="ECO:0000256" key="11">
    <source>
        <dbReference type="ARBA" id="ARBA00023098"/>
    </source>
</evidence>
<dbReference type="AlphaFoldDB" id="A0A2P8R251"/>
<accession>A0A2P8R251</accession>
<dbReference type="GO" id="GO:0009029">
    <property type="term" value="F:lipid-A 4'-kinase activity"/>
    <property type="evidence" value="ECO:0007669"/>
    <property type="project" value="UniProtKB-UniRule"/>
</dbReference>
<feature type="transmembrane region" description="Helical" evidence="14">
    <location>
        <begin position="36"/>
        <end position="58"/>
    </location>
</feature>
<evidence type="ECO:0000256" key="13">
    <source>
        <dbReference type="HAMAP-Rule" id="MF_00409"/>
    </source>
</evidence>
<comment type="pathway">
    <text evidence="2 13">Glycolipid biosynthesis; lipid IV(A) biosynthesis; lipid IV(A) from (3R)-3-hydroxytetradecanoyl-[acyl-carrier-protein] and UDP-N-acetyl-alpha-D-glucosamine: step 6/6.</text>
</comment>
<comment type="function">
    <text evidence="1 13">Transfers the gamma-phosphate of ATP to the 4'-position of a tetraacyldisaccharide 1-phosphate intermediate (termed DS-1-P) to form tetraacyldisaccharide 1,4'-bis-phosphate (lipid IVA).</text>
</comment>
<dbReference type="UniPathway" id="UPA00359">
    <property type="reaction ID" value="UER00482"/>
</dbReference>
<comment type="similarity">
    <text evidence="13">Belongs to the LpxK family.</text>
</comment>
<dbReference type="GO" id="GO:0009245">
    <property type="term" value="P:lipid A biosynthetic process"/>
    <property type="evidence" value="ECO:0007669"/>
    <property type="project" value="UniProtKB-UniRule"/>
</dbReference>
<evidence type="ECO:0000256" key="7">
    <source>
        <dbReference type="ARBA" id="ARBA00022679"/>
    </source>
</evidence>
<proteinExistence type="inferred from homology"/>
<dbReference type="EC" id="2.7.1.130" evidence="3 13"/>
<evidence type="ECO:0000256" key="14">
    <source>
        <dbReference type="SAM" id="Phobius"/>
    </source>
</evidence>
<protein>
    <recommendedName>
        <fullName evidence="4 13">Tetraacyldisaccharide 4'-kinase</fullName>
        <ecNumber evidence="3 13">2.7.1.130</ecNumber>
    </recommendedName>
    <alternativeName>
        <fullName evidence="12 13">Lipid A 4'-kinase</fullName>
    </alternativeName>
</protein>